<protein>
    <submittedName>
        <fullName evidence="2">Uncharacterized protein</fullName>
    </submittedName>
</protein>
<evidence type="ECO:0000313" key="2">
    <source>
        <dbReference type="EMBL" id="KAK8120639.1"/>
    </source>
</evidence>
<keyword evidence="1" id="KW-1133">Transmembrane helix</keyword>
<accession>A0AAW0R0B2</accession>
<dbReference type="EMBL" id="JAQQWP010000004">
    <property type="protein sequence ID" value="KAK8120639.1"/>
    <property type="molecule type" value="Genomic_DNA"/>
</dbReference>
<evidence type="ECO:0000313" key="3">
    <source>
        <dbReference type="Proteomes" id="UP001392437"/>
    </source>
</evidence>
<feature type="transmembrane region" description="Helical" evidence="1">
    <location>
        <begin position="58"/>
        <end position="76"/>
    </location>
</feature>
<keyword evidence="3" id="KW-1185">Reference proteome</keyword>
<dbReference type="Proteomes" id="UP001392437">
    <property type="component" value="Unassembled WGS sequence"/>
</dbReference>
<sequence>MVARPLSPPAQVYRDEHGREKAWPLNKVLMWCIRPSAVALAFAKIIVQLNRTHDGNNVVSVALLVFTFITMFWNLFKMVPKEVVNKLLVCTSTGGKGATQK</sequence>
<evidence type="ECO:0000256" key="1">
    <source>
        <dbReference type="SAM" id="Phobius"/>
    </source>
</evidence>
<organism evidence="2 3">
    <name type="scientific">Apiospora kogelbergensis</name>
    <dbReference type="NCBI Taxonomy" id="1337665"/>
    <lineage>
        <taxon>Eukaryota</taxon>
        <taxon>Fungi</taxon>
        <taxon>Dikarya</taxon>
        <taxon>Ascomycota</taxon>
        <taxon>Pezizomycotina</taxon>
        <taxon>Sordariomycetes</taxon>
        <taxon>Xylariomycetidae</taxon>
        <taxon>Amphisphaeriales</taxon>
        <taxon>Apiosporaceae</taxon>
        <taxon>Apiospora</taxon>
    </lineage>
</organism>
<comment type="caution">
    <text evidence="2">The sequence shown here is derived from an EMBL/GenBank/DDBJ whole genome shotgun (WGS) entry which is preliminary data.</text>
</comment>
<gene>
    <name evidence="2" type="ORF">PG999_004759</name>
</gene>
<keyword evidence="1" id="KW-0472">Membrane</keyword>
<dbReference type="AlphaFoldDB" id="A0AAW0R0B2"/>
<name>A0AAW0R0B2_9PEZI</name>
<keyword evidence="1" id="KW-0812">Transmembrane</keyword>
<reference evidence="2 3" key="1">
    <citation type="submission" date="2023-01" db="EMBL/GenBank/DDBJ databases">
        <title>Analysis of 21 Apiospora genomes using comparative genomics revels a genus with tremendous synthesis potential of carbohydrate active enzymes and secondary metabolites.</title>
        <authorList>
            <person name="Sorensen T."/>
        </authorList>
    </citation>
    <scope>NUCLEOTIDE SEQUENCE [LARGE SCALE GENOMIC DNA]</scope>
    <source>
        <strain evidence="2 3">CBS 117206</strain>
    </source>
</reference>
<proteinExistence type="predicted"/>